<dbReference type="InterPro" id="IPR020795">
    <property type="entry name" value="ORC3"/>
</dbReference>
<dbReference type="GO" id="GO:0006270">
    <property type="term" value="P:DNA replication initiation"/>
    <property type="evidence" value="ECO:0007669"/>
    <property type="project" value="TreeGrafter"/>
</dbReference>
<dbReference type="Proteomes" id="UP000558688">
    <property type="component" value="Unassembled WGS sequence"/>
</dbReference>
<dbReference type="PANTHER" id="PTHR12748:SF0">
    <property type="entry name" value="ORIGIN RECOGNITION COMPLEX SUBUNIT 3"/>
    <property type="match status" value="1"/>
</dbReference>
<gene>
    <name evidence="3" type="ORF">FOXYS1_13267</name>
</gene>
<accession>A0A8H5ED90</accession>
<dbReference type="GO" id="GO:0031261">
    <property type="term" value="C:DNA replication preinitiation complex"/>
    <property type="evidence" value="ECO:0007669"/>
    <property type="project" value="TreeGrafter"/>
</dbReference>
<feature type="non-terminal residue" evidence="3">
    <location>
        <position position="1"/>
    </location>
</feature>
<protein>
    <recommendedName>
        <fullName evidence="2">Origin recognition complex subunit 3 N-terminal domain-containing protein</fullName>
    </recommendedName>
</protein>
<reference evidence="3" key="1">
    <citation type="submission" date="2020-02" db="EMBL/GenBank/DDBJ databases">
        <title>Identification and distribution of gene clusters putatively required for synthesis of sphingolipid metabolism inhibitors in phylogenetically diverse species of the filamentous fungus Fusarium.</title>
        <authorList>
            <person name="Kim H.-S."/>
            <person name="Busman M."/>
            <person name="Brown D.W."/>
            <person name="Divon H."/>
            <person name="Uhlig S."/>
            <person name="Proctor R.H."/>
        </authorList>
    </citation>
    <scope>NUCLEOTIDE SEQUENCE [LARGE SCALE GENOMIC DNA]</scope>
    <source>
        <strain evidence="3">NRRL 39464</strain>
    </source>
</reference>
<dbReference type="GO" id="GO:0005656">
    <property type="term" value="C:nuclear pre-replicative complex"/>
    <property type="evidence" value="ECO:0007669"/>
    <property type="project" value="TreeGrafter"/>
</dbReference>
<dbReference type="GO" id="GO:0005664">
    <property type="term" value="C:nuclear origin of replication recognition complex"/>
    <property type="evidence" value="ECO:0007669"/>
    <property type="project" value="InterPro"/>
</dbReference>
<sequence length="319" mass="35889">MAREVINQDTYSQEDHQVAYVFDPEDDGTRQKPAKRRRRSKQGQDSAEIVKDSSAFVPLLNGAEKPEFVKLRERLFQESWAKIDERIERILKTSNIETLNEVSEFAKDAVTESGDRIPSAFIITGPNIASQDLLFQQLSETLQQTTSSKFVGLRSSEASTLKATLKKIIRDVTAKASTDEDDDLEVSDGREGRRYLDYDLEALYAFIKPQNVEHVFVAFQDSEGFDSSLLSDLIILFNSWRPRIPFTLLFGVATSVELLQARLLKASCQQIYGAQFDVIQTSTILETVFKTAVATSDSPVVLGASLIRSLLDRQHDQVL</sequence>
<feature type="compositionally biased region" description="Basic residues" evidence="1">
    <location>
        <begin position="32"/>
        <end position="41"/>
    </location>
</feature>
<evidence type="ECO:0000313" key="4">
    <source>
        <dbReference type="Proteomes" id="UP000558688"/>
    </source>
</evidence>
<dbReference type="EMBL" id="JAAFOW010002738">
    <property type="protein sequence ID" value="KAF5256265.1"/>
    <property type="molecule type" value="Genomic_DNA"/>
</dbReference>
<evidence type="ECO:0000259" key="2">
    <source>
        <dbReference type="Pfam" id="PF07034"/>
    </source>
</evidence>
<comment type="caution">
    <text evidence="3">The sequence shown here is derived from an EMBL/GenBank/DDBJ whole genome shotgun (WGS) entry which is preliminary data.</text>
</comment>
<dbReference type="Pfam" id="PF07034">
    <property type="entry name" value="ORC3_N"/>
    <property type="match status" value="1"/>
</dbReference>
<dbReference type="GO" id="GO:0003688">
    <property type="term" value="F:DNA replication origin binding"/>
    <property type="evidence" value="ECO:0007669"/>
    <property type="project" value="TreeGrafter"/>
</dbReference>
<feature type="region of interest" description="Disordered" evidence="1">
    <location>
        <begin position="1"/>
        <end position="48"/>
    </location>
</feature>
<evidence type="ECO:0000256" key="1">
    <source>
        <dbReference type="SAM" id="MobiDB-lite"/>
    </source>
</evidence>
<organism evidence="3 4">
    <name type="scientific">Fusarium oxysporum</name>
    <name type="common">Fusarium vascular wilt</name>
    <dbReference type="NCBI Taxonomy" id="5507"/>
    <lineage>
        <taxon>Eukaryota</taxon>
        <taxon>Fungi</taxon>
        <taxon>Dikarya</taxon>
        <taxon>Ascomycota</taxon>
        <taxon>Pezizomycotina</taxon>
        <taxon>Sordariomycetes</taxon>
        <taxon>Hypocreomycetidae</taxon>
        <taxon>Hypocreales</taxon>
        <taxon>Nectriaceae</taxon>
        <taxon>Fusarium</taxon>
        <taxon>Fusarium oxysporum species complex</taxon>
    </lineage>
</organism>
<feature type="domain" description="Origin recognition complex subunit 3 N-terminal" evidence="2">
    <location>
        <begin position="38"/>
        <end position="312"/>
    </location>
</feature>
<dbReference type="AlphaFoldDB" id="A0A8H5ED90"/>
<name>A0A8H5ED90_FUSOX</name>
<proteinExistence type="predicted"/>
<dbReference type="CDD" id="cd20704">
    <property type="entry name" value="Orc3"/>
    <property type="match status" value="1"/>
</dbReference>
<dbReference type="PANTHER" id="PTHR12748">
    <property type="entry name" value="ORIGIN RECOGNITION COMPLEX SUBUNIT 3"/>
    <property type="match status" value="1"/>
</dbReference>
<evidence type="ECO:0000313" key="3">
    <source>
        <dbReference type="EMBL" id="KAF5256265.1"/>
    </source>
</evidence>
<dbReference type="InterPro" id="IPR045667">
    <property type="entry name" value="ORC3_N"/>
</dbReference>